<dbReference type="CDD" id="cd06558">
    <property type="entry name" value="crotonase-like"/>
    <property type="match status" value="1"/>
</dbReference>
<dbReference type="PANTHER" id="PTHR11941">
    <property type="entry name" value="ENOYL-COA HYDRATASE-RELATED"/>
    <property type="match status" value="1"/>
</dbReference>
<dbReference type="EMBL" id="AWNI01000042">
    <property type="protein sequence ID" value="ETS59628.1"/>
    <property type="molecule type" value="Genomic_DNA"/>
</dbReference>
<dbReference type="Gene3D" id="3.90.226.10">
    <property type="entry name" value="2-enoyl-CoA Hydratase, Chain A, domain 1"/>
    <property type="match status" value="1"/>
</dbReference>
<dbReference type="GO" id="GO:0006635">
    <property type="term" value="P:fatty acid beta-oxidation"/>
    <property type="evidence" value="ECO:0007669"/>
    <property type="project" value="TreeGrafter"/>
</dbReference>
<organism evidence="4 5">
    <name type="scientific">Moesziomyces aphidis</name>
    <name type="common">Pseudozyma aphidis</name>
    <dbReference type="NCBI Taxonomy" id="84754"/>
    <lineage>
        <taxon>Eukaryota</taxon>
        <taxon>Fungi</taxon>
        <taxon>Dikarya</taxon>
        <taxon>Basidiomycota</taxon>
        <taxon>Ustilaginomycotina</taxon>
        <taxon>Ustilaginomycetes</taxon>
        <taxon>Ustilaginales</taxon>
        <taxon>Ustilaginaceae</taxon>
        <taxon>Moesziomyces</taxon>
    </lineage>
</organism>
<dbReference type="Proteomes" id="UP000019462">
    <property type="component" value="Unassembled WGS sequence"/>
</dbReference>
<evidence type="ECO:0000313" key="4">
    <source>
        <dbReference type="EMBL" id="ETS59628.1"/>
    </source>
</evidence>
<comment type="caution">
    <text evidence="4">The sequence shown here is derived from an EMBL/GenBank/DDBJ whole genome shotgun (WGS) entry which is preliminary data.</text>
</comment>
<evidence type="ECO:0000256" key="3">
    <source>
        <dbReference type="SAM" id="MobiDB-lite"/>
    </source>
</evidence>
<evidence type="ECO:0000256" key="2">
    <source>
        <dbReference type="RuleBase" id="RU003707"/>
    </source>
</evidence>
<dbReference type="GO" id="GO:0003824">
    <property type="term" value="F:catalytic activity"/>
    <property type="evidence" value="ECO:0007669"/>
    <property type="project" value="InterPro"/>
</dbReference>
<gene>
    <name evidence="4" type="ORF">PaG_06552</name>
</gene>
<reference evidence="4 5" key="1">
    <citation type="journal article" date="2014" name="Genome Announc.">
        <title>Genome sequence of the basidiomycetous fungus Pseudozyma aphidis DSM70725, an efficient producer of biosurfactant mannosylerythritol lipids.</title>
        <authorList>
            <person name="Lorenz S."/>
            <person name="Guenther M."/>
            <person name="Grumaz C."/>
            <person name="Rupp S."/>
            <person name="Zibek S."/>
            <person name="Sohn K."/>
        </authorList>
    </citation>
    <scope>NUCLEOTIDE SEQUENCE [LARGE SCALE GENOMIC DNA]</scope>
    <source>
        <strain evidence="5">ATCC 32657 / CBS 517.83 / DSM 70725 / JCM 10318 / NBRC 10182 / NRRL Y-7954 / St-0401</strain>
    </source>
</reference>
<evidence type="ECO:0008006" key="6">
    <source>
        <dbReference type="Google" id="ProtNLM"/>
    </source>
</evidence>
<dbReference type="InterPro" id="IPR018376">
    <property type="entry name" value="Enoyl-CoA_hyd/isom_CS"/>
</dbReference>
<dbReference type="InterPro" id="IPR029045">
    <property type="entry name" value="ClpP/crotonase-like_dom_sf"/>
</dbReference>
<proteinExistence type="inferred from homology"/>
<dbReference type="FunFam" id="3.90.226.10:FF:000104">
    <property type="entry name" value="Related to enoyl-CoA hydratase"/>
    <property type="match status" value="1"/>
</dbReference>
<dbReference type="SUPFAM" id="SSF52096">
    <property type="entry name" value="ClpP/crotonase"/>
    <property type="match status" value="1"/>
</dbReference>
<accession>W3VDA3</accession>
<dbReference type="PANTHER" id="PTHR11941:SF158">
    <property type="entry name" value="ENOYL-COA HYDRATASE (AFU_ORTHOLOGUE AFUA_2G10650)"/>
    <property type="match status" value="1"/>
</dbReference>
<evidence type="ECO:0000313" key="5">
    <source>
        <dbReference type="Proteomes" id="UP000019462"/>
    </source>
</evidence>
<keyword evidence="5" id="KW-1185">Reference proteome</keyword>
<dbReference type="HOGENOM" id="CLU_543047_0_0_1"/>
<dbReference type="InterPro" id="IPR001753">
    <property type="entry name" value="Enoyl-CoA_hydra/iso"/>
</dbReference>
<dbReference type="PROSITE" id="PS00166">
    <property type="entry name" value="ENOYL_COA_HYDRATASE"/>
    <property type="match status" value="1"/>
</dbReference>
<dbReference type="GO" id="GO:0005739">
    <property type="term" value="C:mitochondrion"/>
    <property type="evidence" value="ECO:0007669"/>
    <property type="project" value="TreeGrafter"/>
</dbReference>
<protein>
    <recommendedName>
        <fullName evidence="6">3-hydroxyisobutyryl-coenzyme A hydrolase</fullName>
    </recommendedName>
</protein>
<evidence type="ECO:0000256" key="1">
    <source>
        <dbReference type="ARBA" id="ARBA00005254"/>
    </source>
</evidence>
<dbReference type="OrthoDB" id="2139957at2759"/>
<feature type="compositionally biased region" description="Polar residues" evidence="3">
    <location>
        <begin position="411"/>
        <end position="420"/>
    </location>
</feature>
<dbReference type="AlphaFoldDB" id="W3VDA3"/>
<name>W3VDA3_MOEAP</name>
<feature type="region of interest" description="Disordered" evidence="3">
    <location>
        <begin position="400"/>
        <end position="458"/>
    </location>
</feature>
<sequence>MSSSTLTMPKVGAHLILTTPAKHVLQMTLNRPKQLNAMTDAMEEDICRVFDWFESEPSLWVIILAGKGRAFCAGQDLKDWLNKNQTSDTVRHATGEPMQSDAEVDKSLQRLKRGGFGGMSTRRSAKPIIAAVDGICMGGGTETILNCDMVVASTRSVIGLPEVARGVVAAMGGIPRLTQLCGHQRASELLLLGKPISAKEAHDRYNMVNRLVEVAKSTSEELGQAAVDQAAIELAVQLTQNSPDSVLVTKSALVMARDAAGGDIDDSARDNMLSDRSKLLYVGKNINEGLEAFKGKRDPKWFNPVPLAAPTATDEHLCCFPQLTVDTGRGLSRFVRVFVIGRLDNADPPHRDSRFKRVPRFPAATGARHFFLRAPSPTDLLSKAESHLAIFHACRTHRGDEYGNPGKARNELQTRPTSATRAGREKDGSQRGVPETAAWQKRDGGKNRIAAGSEPTDARCTTRETETACLCVFLYSFGTVVDGAGPKKYRCIGLGKPRDRRE</sequence>
<comment type="similarity">
    <text evidence="1 2">Belongs to the enoyl-CoA hydratase/isomerase family.</text>
</comment>
<dbReference type="Pfam" id="PF00378">
    <property type="entry name" value="ECH_1"/>
    <property type="match status" value="1"/>
</dbReference>